<dbReference type="PANTHER" id="PTHR45798">
    <property type="entry name" value="RING-H2 FINGER PROTEIN ATL61-RELATED-RELATED"/>
    <property type="match status" value="1"/>
</dbReference>
<feature type="domain" description="RING-type" evidence="7">
    <location>
        <begin position="208"/>
        <end position="253"/>
    </location>
</feature>
<evidence type="ECO:0000313" key="9">
    <source>
        <dbReference type="Proteomes" id="UP001632038"/>
    </source>
</evidence>
<accession>A0ABD3C9D5</accession>
<keyword evidence="2" id="KW-0479">Metal-binding</keyword>
<evidence type="ECO:0000256" key="6">
    <source>
        <dbReference type="PROSITE-ProRule" id="PRU00175"/>
    </source>
</evidence>
<dbReference type="InterPro" id="IPR052788">
    <property type="entry name" value="RING-type_E3_ligase_ATL"/>
</dbReference>
<keyword evidence="4" id="KW-0833">Ubl conjugation pathway</keyword>
<keyword evidence="3 6" id="KW-0863">Zinc-finger</keyword>
<reference evidence="9" key="1">
    <citation type="journal article" date="2024" name="IScience">
        <title>Strigolactones Initiate the Formation of Haustorium-like Structures in Castilleja.</title>
        <authorList>
            <person name="Buerger M."/>
            <person name="Peterson D."/>
            <person name="Chory J."/>
        </authorList>
    </citation>
    <scope>NUCLEOTIDE SEQUENCE [LARGE SCALE GENOMIC DNA]</scope>
</reference>
<evidence type="ECO:0000256" key="2">
    <source>
        <dbReference type="ARBA" id="ARBA00022723"/>
    </source>
</evidence>
<dbReference type="Pfam" id="PF12678">
    <property type="entry name" value="zf-rbx1"/>
    <property type="match status" value="2"/>
</dbReference>
<feature type="domain" description="RING-type" evidence="7">
    <location>
        <begin position="402"/>
        <end position="444"/>
    </location>
</feature>
<dbReference type="Proteomes" id="UP001632038">
    <property type="component" value="Unassembled WGS sequence"/>
</dbReference>
<dbReference type="SMART" id="SM00184">
    <property type="entry name" value="RING"/>
    <property type="match status" value="2"/>
</dbReference>
<dbReference type="AlphaFoldDB" id="A0ABD3C9D5"/>
<dbReference type="GO" id="GO:0008270">
    <property type="term" value="F:zinc ion binding"/>
    <property type="evidence" value="ECO:0007669"/>
    <property type="project" value="UniProtKB-KW"/>
</dbReference>
<comment type="caution">
    <text evidence="8">The sequence shown here is derived from an EMBL/GenBank/DDBJ whole genome shotgun (WGS) entry which is preliminary data.</text>
</comment>
<comment type="pathway">
    <text evidence="1">Protein modification; protein ubiquitination.</text>
</comment>
<proteinExistence type="predicted"/>
<evidence type="ECO:0000256" key="1">
    <source>
        <dbReference type="ARBA" id="ARBA00004906"/>
    </source>
</evidence>
<keyword evidence="5" id="KW-0862">Zinc</keyword>
<dbReference type="InterPro" id="IPR013083">
    <property type="entry name" value="Znf_RING/FYVE/PHD"/>
</dbReference>
<dbReference type="PANTHER" id="PTHR45798:SF88">
    <property type="entry name" value="RING-H2 FINGER PROTEIN ATL61-RELATED"/>
    <property type="match status" value="1"/>
</dbReference>
<evidence type="ECO:0000259" key="7">
    <source>
        <dbReference type="PROSITE" id="PS50089"/>
    </source>
</evidence>
<evidence type="ECO:0000313" key="8">
    <source>
        <dbReference type="EMBL" id="KAL3625352.1"/>
    </source>
</evidence>
<evidence type="ECO:0000256" key="5">
    <source>
        <dbReference type="ARBA" id="ARBA00022833"/>
    </source>
</evidence>
<protein>
    <recommendedName>
        <fullName evidence="7">RING-type domain-containing protein</fullName>
    </recommendedName>
</protein>
<dbReference type="Gene3D" id="3.30.40.10">
    <property type="entry name" value="Zinc/RING finger domain, C3HC4 (zinc finger)"/>
    <property type="match status" value="2"/>
</dbReference>
<name>A0ABD3C9D5_9LAMI</name>
<dbReference type="SUPFAM" id="SSF57850">
    <property type="entry name" value="RING/U-box"/>
    <property type="match status" value="2"/>
</dbReference>
<dbReference type="InterPro" id="IPR001841">
    <property type="entry name" value="Znf_RING"/>
</dbReference>
<sequence>MGSKLGYAYDFQLAMVGADEINSKYKSKLRDDGVKTFLFEFRTNFILKKRPENLEEEDEAAEVIIDSERFDGFITPSGAELRDCVRLSFMTRYRLKEYWMTEDEIKFLLNKTLDFTRNIASDPQYVSLNPIPVAVCLEVKTVQQEGEPFNDALDRAIRAEHLVPLYNWSVATTVECSSMPKERRLFLIFLKRVRVENVEEGMALMPVCPICSRSGAIGSQISTLPRCGHAFHSHCIARWIEENDVPIKVPVNSNAPVRIWPKGSDYRGIFVVYNLVDCVRLSFMTRYRLKEYWMTEDEIKFLLNKTLDFTRNIASNPQYVSLNPIPVAVCLEVKTVQQEGEPFNDAMDRAIRAEHLVPLYNWSVATTVECSSMPNERRLFLILLKRVRVENVEEGMALMPVCPICSRSGAIGSQISTLPRCGHAFHSHCIARWIEENDVCPSCSSELDSYVVAIKVPVNSNAPVPKSIFKVPHHYFLFT</sequence>
<evidence type="ECO:0000256" key="3">
    <source>
        <dbReference type="ARBA" id="ARBA00022771"/>
    </source>
</evidence>
<gene>
    <name evidence="8" type="ORF">CASFOL_030806</name>
</gene>
<dbReference type="InterPro" id="IPR024766">
    <property type="entry name" value="Znf_RING_H2"/>
</dbReference>
<evidence type="ECO:0000256" key="4">
    <source>
        <dbReference type="ARBA" id="ARBA00022786"/>
    </source>
</evidence>
<organism evidence="8 9">
    <name type="scientific">Castilleja foliolosa</name>
    <dbReference type="NCBI Taxonomy" id="1961234"/>
    <lineage>
        <taxon>Eukaryota</taxon>
        <taxon>Viridiplantae</taxon>
        <taxon>Streptophyta</taxon>
        <taxon>Embryophyta</taxon>
        <taxon>Tracheophyta</taxon>
        <taxon>Spermatophyta</taxon>
        <taxon>Magnoliopsida</taxon>
        <taxon>eudicotyledons</taxon>
        <taxon>Gunneridae</taxon>
        <taxon>Pentapetalae</taxon>
        <taxon>asterids</taxon>
        <taxon>lamiids</taxon>
        <taxon>Lamiales</taxon>
        <taxon>Orobanchaceae</taxon>
        <taxon>Pedicularideae</taxon>
        <taxon>Castillejinae</taxon>
        <taxon>Castilleja</taxon>
    </lineage>
</organism>
<keyword evidence="9" id="KW-1185">Reference proteome</keyword>
<dbReference type="PROSITE" id="PS50089">
    <property type="entry name" value="ZF_RING_2"/>
    <property type="match status" value="2"/>
</dbReference>
<dbReference type="EMBL" id="JAVIJP010000052">
    <property type="protein sequence ID" value="KAL3625352.1"/>
    <property type="molecule type" value="Genomic_DNA"/>
</dbReference>